<dbReference type="InterPro" id="IPR015213">
    <property type="entry name" value="Cholesterol_OX_subst-bd"/>
</dbReference>
<dbReference type="SUPFAM" id="SSF55103">
    <property type="entry name" value="FAD-linked oxidases, C-terminal domain"/>
    <property type="match status" value="1"/>
</dbReference>
<dbReference type="InterPro" id="IPR016170">
    <property type="entry name" value="Cytok_DH_C_sf"/>
</dbReference>
<gene>
    <name evidence="4" type="ORF">GCM10018772_01100</name>
</gene>
<comment type="caution">
    <text evidence="4">The sequence shown here is derived from an EMBL/GenBank/DDBJ whole genome shotgun (WGS) entry which is preliminary data.</text>
</comment>
<organism evidence="4 5">
    <name type="scientific">Streptomyces fumanus</name>
    <dbReference type="NCBI Taxonomy" id="67302"/>
    <lineage>
        <taxon>Bacteria</taxon>
        <taxon>Bacillati</taxon>
        <taxon>Actinomycetota</taxon>
        <taxon>Actinomycetes</taxon>
        <taxon>Kitasatosporales</taxon>
        <taxon>Streptomycetaceae</taxon>
        <taxon>Streptomyces</taxon>
    </lineage>
</organism>
<evidence type="ECO:0000313" key="4">
    <source>
        <dbReference type="EMBL" id="GHE82701.1"/>
    </source>
</evidence>
<dbReference type="Pfam" id="PF09129">
    <property type="entry name" value="Chol_subst-bind"/>
    <property type="match status" value="1"/>
</dbReference>
<dbReference type="Proteomes" id="UP000630718">
    <property type="component" value="Unassembled WGS sequence"/>
</dbReference>
<reference evidence="4" key="1">
    <citation type="journal article" date="2014" name="Int. J. Syst. Evol. Microbiol.">
        <title>Complete genome sequence of Corynebacterium casei LMG S-19264T (=DSM 44701T), isolated from a smear-ripened cheese.</title>
        <authorList>
            <consortium name="US DOE Joint Genome Institute (JGI-PGF)"/>
            <person name="Walter F."/>
            <person name="Albersmeier A."/>
            <person name="Kalinowski J."/>
            <person name="Ruckert C."/>
        </authorList>
    </citation>
    <scope>NUCLEOTIDE SEQUENCE</scope>
    <source>
        <strain evidence="4">JCM 4477</strain>
    </source>
</reference>
<keyword evidence="1" id="KW-0285">Flavoprotein</keyword>
<sequence>MVSQIADFYRTLLAEYAARGEYPVNGQVEIRVTGPEDPSVCGVPGSLIRCAHRLPA</sequence>
<keyword evidence="5" id="KW-1185">Reference proteome</keyword>
<dbReference type="GO" id="GO:0050660">
    <property type="term" value="F:flavin adenine dinucleotide binding"/>
    <property type="evidence" value="ECO:0007669"/>
    <property type="project" value="InterPro"/>
</dbReference>
<evidence type="ECO:0000313" key="5">
    <source>
        <dbReference type="Proteomes" id="UP000630718"/>
    </source>
</evidence>
<protein>
    <recommendedName>
        <fullName evidence="3">Cholesterol oxidase substrate-binding domain-containing protein</fullName>
    </recommendedName>
</protein>
<dbReference type="GO" id="GO:0003824">
    <property type="term" value="F:catalytic activity"/>
    <property type="evidence" value="ECO:0007669"/>
    <property type="project" value="InterPro"/>
</dbReference>
<dbReference type="InterPro" id="IPR016164">
    <property type="entry name" value="FAD-linked_Oxase-like_C"/>
</dbReference>
<evidence type="ECO:0000256" key="2">
    <source>
        <dbReference type="ARBA" id="ARBA00022827"/>
    </source>
</evidence>
<accession>A0A919A0Z4</accession>
<dbReference type="EMBL" id="BNBI01000001">
    <property type="protein sequence ID" value="GHE82701.1"/>
    <property type="molecule type" value="Genomic_DNA"/>
</dbReference>
<dbReference type="AlphaFoldDB" id="A0A919A0Z4"/>
<evidence type="ECO:0000256" key="1">
    <source>
        <dbReference type="ARBA" id="ARBA00022630"/>
    </source>
</evidence>
<proteinExistence type="predicted"/>
<keyword evidence="2" id="KW-0274">FAD</keyword>
<name>A0A919A0Z4_9ACTN</name>
<evidence type="ECO:0000259" key="3">
    <source>
        <dbReference type="Pfam" id="PF09129"/>
    </source>
</evidence>
<feature type="domain" description="Cholesterol oxidase substrate-binding" evidence="3">
    <location>
        <begin position="2"/>
        <end position="41"/>
    </location>
</feature>
<reference evidence="4" key="2">
    <citation type="submission" date="2020-09" db="EMBL/GenBank/DDBJ databases">
        <authorList>
            <person name="Sun Q."/>
            <person name="Ohkuma M."/>
        </authorList>
    </citation>
    <scope>NUCLEOTIDE SEQUENCE</scope>
    <source>
        <strain evidence="4">JCM 4477</strain>
    </source>
</reference>
<dbReference type="Gene3D" id="3.40.462.10">
    <property type="entry name" value="FAD-linked oxidases, C-terminal domain"/>
    <property type="match status" value="1"/>
</dbReference>